<dbReference type="OrthoDB" id="443318at2759"/>
<dbReference type="InterPro" id="IPR029058">
    <property type="entry name" value="AB_hydrolase_fold"/>
</dbReference>
<reference evidence="8 9" key="1">
    <citation type="journal article" date="2013" name="Nature">
        <title>Insights into bilaterian evolution from three spiralian genomes.</title>
        <authorList>
            <person name="Simakov O."/>
            <person name="Marletaz F."/>
            <person name="Cho S.J."/>
            <person name="Edsinger-Gonzales E."/>
            <person name="Havlak P."/>
            <person name="Hellsten U."/>
            <person name="Kuo D.H."/>
            <person name="Larsson T."/>
            <person name="Lv J."/>
            <person name="Arendt D."/>
            <person name="Savage R."/>
            <person name="Osoegawa K."/>
            <person name="de Jong P."/>
            <person name="Grimwood J."/>
            <person name="Chapman J.A."/>
            <person name="Shapiro H."/>
            <person name="Aerts A."/>
            <person name="Otillar R.P."/>
            <person name="Terry A.Y."/>
            <person name="Boore J.L."/>
            <person name="Grigoriev I.V."/>
            <person name="Lindberg D.R."/>
            <person name="Seaver E.C."/>
            <person name="Weisblat D.A."/>
            <person name="Putnam N.H."/>
            <person name="Rokhsar D.S."/>
        </authorList>
    </citation>
    <scope>NUCLEOTIDE SEQUENCE [LARGE SCALE GENOMIC DNA]</scope>
</reference>
<proteinExistence type="inferred from homology"/>
<accession>V4B2D4</accession>
<dbReference type="KEGG" id="lgi:LOTGIDRAFT_134533"/>
<dbReference type="EMBL" id="KB203888">
    <property type="protein sequence ID" value="ESO82494.1"/>
    <property type="molecule type" value="Genomic_DNA"/>
</dbReference>
<dbReference type="Proteomes" id="UP000030746">
    <property type="component" value="Unassembled WGS sequence"/>
</dbReference>
<dbReference type="SUPFAM" id="SSF53474">
    <property type="entry name" value="alpha/beta-Hydrolases"/>
    <property type="match status" value="1"/>
</dbReference>
<protein>
    <recommendedName>
        <fullName evidence="7">Carboxypeptidase</fullName>
        <ecNumber evidence="7">3.4.16.-</ecNumber>
    </recommendedName>
</protein>
<dbReference type="GeneID" id="20233572"/>
<evidence type="ECO:0000256" key="4">
    <source>
        <dbReference type="ARBA" id="ARBA00022729"/>
    </source>
</evidence>
<evidence type="ECO:0000256" key="3">
    <source>
        <dbReference type="ARBA" id="ARBA00022670"/>
    </source>
</evidence>
<name>V4B2D4_LOTGI</name>
<dbReference type="CTD" id="20233572"/>
<dbReference type="AlphaFoldDB" id="V4B2D4"/>
<evidence type="ECO:0000313" key="8">
    <source>
        <dbReference type="EMBL" id="ESO82494.1"/>
    </source>
</evidence>
<keyword evidence="2 7" id="KW-0121">Carboxypeptidase</keyword>
<dbReference type="HOGENOM" id="CLU_008523_10_1_1"/>
<comment type="similarity">
    <text evidence="1 7">Belongs to the peptidase S10 family.</text>
</comment>
<evidence type="ECO:0000256" key="7">
    <source>
        <dbReference type="RuleBase" id="RU361156"/>
    </source>
</evidence>
<keyword evidence="5 7" id="KW-0378">Hydrolase</keyword>
<dbReference type="EC" id="3.4.16.-" evidence="7"/>
<dbReference type="InterPro" id="IPR018202">
    <property type="entry name" value="Ser_caboxypep_ser_AS"/>
</dbReference>
<dbReference type="GO" id="GO:0006508">
    <property type="term" value="P:proteolysis"/>
    <property type="evidence" value="ECO:0007669"/>
    <property type="project" value="UniProtKB-KW"/>
</dbReference>
<keyword evidence="9" id="KW-1185">Reference proteome</keyword>
<evidence type="ECO:0000256" key="1">
    <source>
        <dbReference type="ARBA" id="ARBA00009431"/>
    </source>
</evidence>
<dbReference type="Pfam" id="PF00450">
    <property type="entry name" value="Peptidase_S10"/>
    <property type="match status" value="1"/>
</dbReference>
<keyword evidence="3 7" id="KW-0645">Protease</keyword>
<evidence type="ECO:0000256" key="6">
    <source>
        <dbReference type="ARBA" id="ARBA00023180"/>
    </source>
</evidence>
<dbReference type="FunFam" id="3.40.50.1820:FF:000096">
    <property type="entry name" value="Carboxypeptidase vitellogenic-like"/>
    <property type="match status" value="1"/>
</dbReference>
<dbReference type="PANTHER" id="PTHR11802">
    <property type="entry name" value="SERINE PROTEASE FAMILY S10 SERINE CARBOXYPEPTIDASE"/>
    <property type="match status" value="1"/>
</dbReference>
<gene>
    <name evidence="8" type="ORF">LOTGIDRAFT_134533</name>
</gene>
<dbReference type="Gene3D" id="3.40.50.1820">
    <property type="entry name" value="alpha/beta hydrolase"/>
    <property type="match status" value="1"/>
</dbReference>
<evidence type="ECO:0000256" key="5">
    <source>
        <dbReference type="ARBA" id="ARBA00022801"/>
    </source>
</evidence>
<dbReference type="PANTHER" id="PTHR11802:SF472">
    <property type="entry name" value="SERINE CARBOXYPEPTIDASE CPVL-RELATED"/>
    <property type="match status" value="1"/>
</dbReference>
<dbReference type="RefSeq" id="XP_009066846.1">
    <property type="nucleotide sequence ID" value="XM_009068598.1"/>
</dbReference>
<sequence>MWKNGVDPGQPIFLTPYLEHGYIEQAREVSKLDSLRGIPLTSYAGFLTVNKQSNSNMYFWFFPAQENPSEAPVLLWLQGGPGSSSLFGLFVENGPYTVLEDGTLTLKNITWNKKYSMLYIDNPVGTGFSFTQNDEGYARTETDVAANLYNALTQFFQIFTDYQKNDFYVTGESYGGKYVPAISYAIHTNNPKAQTKINFKGMAIGDGLCDPETMMDKYASYMYSIGTLDENQRDYFQQQTDTVVNLIKDKDYTAAFQVFDQLLLGGGYYQNVSGSTDYYNFLRWQSPEAMGYYVQLLADPAVRKAIHVGNLTYNDGRKVQEYLTNDFMQSVKPWIAVLMDNYKVMIYNGQLDIIIAVPLTESWLQTVPWSGLDDYKKAPRGIWKVNDDIAGYYRQVKNFYQIIVLGSGHILPYDQPARGFDMIQRFVDSSGFS</sequence>
<organism evidence="8 9">
    <name type="scientific">Lottia gigantea</name>
    <name type="common">Giant owl limpet</name>
    <dbReference type="NCBI Taxonomy" id="225164"/>
    <lineage>
        <taxon>Eukaryota</taxon>
        <taxon>Metazoa</taxon>
        <taxon>Spiralia</taxon>
        <taxon>Lophotrochozoa</taxon>
        <taxon>Mollusca</taxon>
        <taxon>Gastropoda</taxon>
        <taxon>Patellogastropoda</taxon>
        <taxon>Lottioidea</taxon>
        <taxon>Lottiidae</taxon>
        <taxon>Lottia</taxon>
    </lineage>
</organism>
<dbReference type="PROSITE" id="PS00131">
    <property type="entry name" value="CARBOXYPEPT_SER_SER"/>
    <property type="match status" value="1"/>
</dbReference>
<keyword evidence="6" id="KW-0325">Glycoprotein</keyword>
<evidence type="ECO:0000313" key="9">
    <source>
        <dbReference type="Proteomes" id="UP000030746"/>
    </source>
</evidence>
<dbReference type="InterPro" id="IPR001563">
    <property type="entry name" value="Peptidase_S10"/>
</dbReference>
<dbReference type="STRING" id="225164.V4B2D4"/>
<keyword evidence="4" id="KW-0732">Signal</keyword>
<dbReference type="OMA" id="WYYNYLQ"/>
<evidence type="ECO:0000256" key="2">
    <source>
        <dbReference type="ARBA" id="ARBA00022645"/>
    </source>
</evidence>
<dbReference type="PRINTS" id="PR00724">
    <property type="entry name" value="CRBOXYPTASEC"/>
</dbReference>
<dbReference type="GO" id="GO:0004185">
    <property type="term" value="F:serine-type carboxypeptidase activity"/>
    <property type="evidence" value="ECO:0007669"/>
    <property type="project" value="UniProtKB-UniRule"/>
</dbReference>